<evidence type="ECO:0000313" key="1">
    <source>
        <dbReference type="EMBL" id="KAK3062543.1"/>
    </source>
</evidence>
<gene>
    <name evidence="1" type="ORF">LTS18_003853</name>
</gene>
<proteinExistence type="predicted"/>
<keyword evidence="2" id="KW-1185">Reference proteome</keyword>
<organism evidence="1 2">
    <name type="scientific">Coniosporium uncinatum</name>
    <dbReference type="NCBI Taxonomy" id="93489"/>
    <lineage>
        <taxon>Eukaryota</taxon>
        <taxon>Fungi</taxon>
        <taxon>Dikarya</taxon>
        <taxon>Ascomycota</taxon>
        <taxon>Pezizomycotina</taxon>
        <taxon>Dothideomycetes</taxon>
        <taxon>Dothideomycetes incertae sedis</taxon>
        <taxon>Coniosporium</taxon>
    </lineage>
</organism>
<evidence type="ECO:0000313" key="2">
    <source>
        <dbReference type="Proteomes" id="UP001186974"/>
    </source>
</evidence>
<comment type="caution">
    <text evidence="1">The sequence shown here is derived from an EMBL/GenBank/DDBJ whole genome shotgun (WGS) entry which is preliminary data.</text>
</comment>
<sequence>MEALRSLDFLYPSLSVVGAATSLYFLYKTLDAAYFYLRPSSLSRYLHSPSGGRPWALITGASDGIGKGFAEELSSQGFNIILHGRNQTKLEGVRRDLKSRFPDAEYRIVILDAVNFDYDGIARIANEVADLHITVLINNVGGSGPVSPVWGAVTQRKPSELDCFIDVNARFPTHITRALLPKLIATTPSLIINVGSLAGSTPSAYLTAYSASKAYNLAWSRSLTAEMHGEGKDVEVLGLLVGGVKAGHDTWDKTTFFVPGSRDFAKASLARVGCGKAVVVPYVGHALQLLPLSFLPDGLVEKGLLANGRGMMKAEVDRLRKAS</sequence>
<dbReference type="EMBL" id="JAWDJW010007239">
    <property type="protein sequence ID" value="KAK3062543.1"/>
    <property type="molecule type" value="Genomic_DNA"/>
</dbReference>
<protein>
    <submittedName>
        <fullName evidence="1">Uncharacterized protein</fullName>
    </submittedName>
</protein>
<accession>A0ACC3D6G3</accession>
<reference evidence="1" key="1">
    <citation type="submission" date="2024-09" db="EMBL/GenBank/DDBJ databases">
        <title>Black Yeasts Isolated from many extreme environments.</title>
        <authorList>
            <person name="Coleine C."/>
            <person name="Stajich J.E."/>
            <person name="Selbmann L."/>
        </authorList>
    </citation>
    <scope>NUCLEOTIDE SEQUENCE</scope>
    <source>
        <strain evidence="1">CCFEE 5737</strain>
    </source>
</reference>
<dbReference type="Proteomes" id="UP001186974">
    <property type="component" value="Unassembled WGS sequence"/>
</dbReference>
<name>A0ACC3D6G3_9PEZI</name>